<evidence type="ECO:0000256" key="2">
    <source>
        <dbReference type="ARBA" id="ARBA00022737"/>
    </source>
</evidence>
<proteinExistence type="predicted"/>
<accession>B4IDV6</accession>
<keyword evidence="4" id="KW-1185">Reference proteome</keyword>
<protein>
    <submittedName>
        <fullName evidence="3">GM11441</fullName>
    </submittedName>
</protein>
<evidence type="ECO:0000313" key="4">
    <source>
        <dbReference type="Proteomes" id="UP000001292"/>
    </source>
</evidence>
<name>B4IDV6_DROSE</name>
<dbReference type="GO" id="GO:0007010">
    <property type="term" value="P:cytoskeleton organization"/>
    <property type="evidence" value="ECO:0007669"/>
    <property type="project" value="TreeGrafter"/>
</dbReference>
<dbReference type="InterPro" id="IPR032675">
    <property type="entry name" value="LRR_dom_sf"/>
</dbReference>
<dbReference type="HOGENOM" id="CLU_062035_1_0_1"/>
<dbReference type="PhylomeDB" id="B4IDV6"/>
<dbReference type="EMBL" id="CH480830">
    <property type="protein sequence ID" value="EDW45764.1"/>
    <property type="molecule type" value="Genomic_DNA"/>
</dbReference>
<dbReference type="OMA" id="KFHAANS"/>
<keyword evidence="2" id="KW-0677">Repeat</keyword>
<sequence length="258" mass="29215">MEKKLTEHIVENMSRCRDYAMVLKFNFSGCDITLCLKMPYIEVLALSMNKITTLKSLVNFTRLKELYLRESEIASFDELKYLANAKSLTSLWLLDNPCSNAAGSKYRASVLRILPNLKKLDDVDVDEEELEAALRDECLSEVRSGILDPALNSRNCTPKNMAYRDMIEQCDRITTRIAKNLNEMLNSRRQDAMAPPDYLMPNVSSGLKFHAANSANCTSLKGHSNRLSAALFLIRDMDASQLETLVLAIHEQVNRLVD</sequence>
<evidence type="ECO:0000313" key="3">
    <source>
        <dbReference type="EMBL" id="EDW45764.1"/>
    </source>
</evidence>
<dbReference type="Proteomes" id="UP000001292">
    <property type="component" value="Unassembled WGS sequence"/>
</dbReference>
<dbReference type="STRING" id="7238.B4IDV6"/>
<dbReference type="AlphaFoldDB" id="B4IDV6"/>
<evidence type="ECO:0000256" key="1">
    <source>
        <dbReference type="ARBA" id="ARBA00022614"/>
    </source>
</evidence>
<dbReference type="SUPFAM" id="SSF52058">
    <property type="entry name" value="L domain-like"/>
    <property type="match status" value="1"/>
</dbReference>
<dbReference type="PANTHER" id="PTHR18849:SF0">
    <property type="entry name" value="CILIA- AND FLAGELLA-ASSOCIATED PROTEIN 410-RELATED"/>
    <property type="match status" value="1"/>
</dbReference>
<dbReference type="PANTHER" id="PTHR18849">
    <property type="entry name" value="LEUCINE RICH REPEAT PROTEIN"/>
    <property type="match status" value="1"/>
</dbReference>
<organism evidence="4">
    <name type="scientific">Drosophila sechellia</name>
    <name type="common">Fruit fly</name>
    <dbReference type="NCBI Taxonomy" id="7238"/>
    <lineage>
        <taxon>Eukaryota</taxon>
        <taxon>Metazoa</taxon>
        <taxon>Ecdysozoa</taxon>
        <taxon>Arthropoda</taxon>
        <taxon>Hexapoda</taxon>
        <taxon>Insecta</taxon>
        <taxon>Pterygota</taxon>
        <taxon>Neoptera</taxon>
        <taxon>Endopterygota</taxon>
        <taxon>Diptera</taxon>
        <taxon>Brachycera</taxon>
        <taxon>Muscomorpha</taxon>
        <taxon>Ephydroidea</taxon>
        <taxon>Drosophilidae</taxon>
        <taxon>Drosophila</taxon>
        <taxon>Sophophora</taxon>
    </lineage>
</organism>
<keyword evidence="1" id="KW-0433">Leucine-rich repeat</keyword>
<dbReference type="Gene3D" id="3.80.10.10">
    <property type="entry name" value="Ribonuclease Inhibitor"/>
    <property type="match status" value="1"/>
</dbReference>
<gene>
    <name evidence="3" type="primary">Dsec\GM11441</name>
    <name evidence="3" type="ORF">Dsec_GM11441</name>
</gene>
<dbReference type="SMR" id="B4IDV6"/>
<reference evidence="3 4" key="1">
    <citation type="journal article" date="2007" name="Nature">
        <title>Evolution of genes and genomes on the Drosophila phylogeny.</title>
        <authorList>
            <consortium name="Drosophila 12 Genomes Consortium"/>
            <person name="Clark A.G."/>
            <person name="Eisen M.B."/>
            <person name="Smith D.R."/>
            <person name="Bergman C.M."/>
            <person name="Oliver B."/>
            <person name="Markow T.A."/>
            <person name="Kaufman T.C."/>
            <person name="Kellis M."/>
            <person name="Gelbart W."/>
            <person name="Iyer V.N."/>
            <person name="Pollard D.A."/>
            <person name="Sackton T.B."/>
            <person name="Larracuente A.M."/>
            <person name="Singh N.D."/>
            <person name="Abad J.P."/>
            <person name="Abt D.N."/>
            <person name="Adryan B."/>
            <person name="Aguade M."/>
            <person name="Akashi H."/>
            <person name="Anderson W.W."/>
            <person name="Aquadro C.F."/>
            <person name="Ardell D.H."/>
            <person name="Arguello R."/>
            <person name="Artieri C.G."/>
            <person name="Barbash D.A."/>
            <person name="Barker D."/>
            <person name="Barsanti P."/>
            <person name="Batterham P."/>
            <person name="Batzoglou S."/>
            <person name="Begun D."/>
            <person name="Bhutkar A."/>
            <person name="Blanco E."/>
            <person name="Bosak S.A."/>
            <person name="Bradley R.K."/>
            <person name="Brand A.D."/>
            <person name="Brent M.R."/>
            <person name="Brooks A.N."/>
            <person name="Brown R.H."/>
            <person name="Butlin R.K."/>
            <person name="Caggese C."/>
            <person name="Calvi B.R."/>
            <person name="Bernardo de Carvalho A."/>
            <person name="Caspi A."/>
            <person name="Castrezana S."/>
            <person name="Celniker S.E."/>
            <person name="Chang J.L."/>
            <person name="Chapple C."/>
            <person name="Chatterji S."/>
            <person name="Chinwalla A."/>
            <person name="Civetta A."/>
            <person name="Clifton S.W."/>
            <person name="Comeron J.M."/>
            <person name="Costello J.C."/>
            <person name="Coyne J.A."/>
            <person name="Daub J."/>
            <person name="David R.G."/>
            <person name="Delcher A.L."/>
            <person name="Delehaunty K."/>
            <person name="Do C.B."/>
            <person name="Ebling H."/>
            <person name="Edwards K."/>
            <person name="Eickbush T."/>
            <person name="Evans J.D."/>
            <person name="Filipski A."/>
            <person name="Findeiss S."/>
            <person name="Freyhult E."/>
            <person name="Fulton L."/>
            <person name="Fulton R."/>
            <person name="Garcia A.C."/>
            <person name="Gardiner A."/>
            <person name="Garfield D.A."/>
            <person name="Garvin B.E."/>
            <person name="Gibson G."/>
            <person name="Gilbert D."/>
            <person name="Gnerre S."/>
            <person name="Godfrey J."/>
            <person name="Good R."/>
            <person name="Gotea V."/>
            <person name="Gravely B."/>
            <person name="Greenberg A.J."/>
            <person name="Griffiths-Jones S."/>
            <person name="Gross S."/>
            <person name="Guigo R."/>
            <person name="Gustafson E.A."/>
            <person name="Haerty W."/>
            <person name="Hahn M.W."/>
            <person name="Halligan D.L."/>
            <person name="Halpern A.L."/>
            <person name="Halter G.M."/>
            <person name="Han M.V."/>
            <person name="Heger A."/>
            <person name="Hillier L."/>
            <person name="Hinrichs A.S."/>
            <person name="Holmes I."/>
            <person name="Hoskins R.A."/>
            <person name="Hubisz M.J."/>
            <person name="Hultmark D."/>
            <person name="Huntley M.A."/>
            <person name="Jaffe D.B."/>
            <person name="Jagadeeshan S."/>
            <person name="Jeck W.R."/>
            <person name="Johnson J."/>
            <person name="Jones C.D."/>
            <person name="Jordan W.C."/>
            <person name="Karpen G.H."/>
            <person name="Kataoka E."/>
            <person name="Keightley P.D."/>
            <person name="Kheradpour P."/>
            <person name="Kirkness E.F."/>
            <person name="Koerich L.B."/>
            <person name="Kristiansen K."/>
            <person name="Kudrna D."/>
            <person name="Kulathinal R.J."/>
            <person name="Kumar S."/>
            <person name="Kwok R."/>
            <person name="Lander E."/>
            <person name="Langley C.H."/>
            <person name="Lapoint R."/>
            <person name="Lazzaro B.P."/>
            <person name="Lee S.J."/>
            <person name="Levesque L."/>
            <person name="Li R."/>
            <person name="Lin C.F."/>
            <person name="Lin M.F."/>
            <person name="Lindblad-Toh K."/>
            <person name="Llopart A."/>
            <person name="Long M."/>
            <person name="Low L."/>
            <person name="Lozovsky E."/>
            <person name="Lu J."/>
            <person name="Luo M."/>
            <person name="Machado C.A."/>
            <person name="Makalowski W."/>
            <person name="Marzo M."/>
            <person name="Matsuda M."/>
            <person name="Matzkin L."/>
            <person name="McAllister B."/>
            <person name="McBride C.S."/>
            <person name="McKernan B."/>
            <person name="McKernan K."/>
            <person name="Mendez-Lago M."/>
            <person name="Minx P."/>
            <person name="Mollenhauer M.U."/>
            <person name="Montooth K."/>
            <person name="Mount S.M."/>
            <person name="Mu X."/>
            <person name="Myers E."/>
            <person name="Negre B."/>
            <person name="Newfeld S."/>
            <person name="Nielsen R."/>
            <person name="Noor M.A."/>
            <person name="O'Grady P."/>
            <person name="Pachter L."/>
            <person name="Papaceit M."/>
            <person name="Parisi M.J."/>
            <person name="Parisi M."/>
            <person name="Parts L."/>
            <person name="Pedersen J.S."/>
            <person name="Pesole G."/>
            <person name="Phillippy A.M."/>
            <person name="Ponting C.P."/>
            <person name="Pop M."/>
            <person name="Porcelli D."/>
            <person name="Powell J.R."/>
            <person name="Prohaska S."/>
            <person name="Pruitt K."/>
            <person name="Puig M."/>
            <person name="Quesneville H."/>
            <person name="Ram K.R."/>
            <person name="Rand D."/>
            <person name="Rasmussen M.D."/>
            <person name="Reed L.K."/>
            <person name="Reenan R."/>
            <person name="Reily A."/>
            <person name="Remington K.A."/>
            <person name="Rieger T.T."/>
            <person name="Ritchie M.G."/>
            <person name="Robin C."/>
            <person name="Rogers Y.H."/>
            <person name="Rohde C."/>
            <person name="Rozas J."/>
            <person name="Rubenfield M.J."/>
            <person name="Ruiz A."/>
            <person name="Russo S."/>
            <person name="Salzberg S.L."/>
            <person name="Sanchez-Gracia A."/>
            <person name="Saranga D.J."/>
            <person name="Sato H."/>
            <person name="Schaeffer S.W."/>
            <person name="Schatz M.C."/>
            <person name="Schlenke T."/>
            <person name="Schwartz R."/>
            <person name="Segarra C."/>
            <person name="Singh R.S."/>
            <person name="Sirot L."/>
            <person name="Sirota M."/>
            <person name="Sisneros N.B."/>
            <person name="Smith C.D."/>
            <person name="Smith T.F."/>
            <person name="Spieth J."/>
            <person name="Stage D.E."/>
            <person name="Stark A."/>
            <person name="Stephan W."/>
            <person name="Strausberg R.L."/>
            <person name="Strempel S."/>
            <person name="Sturgill D."/>
            <person name="Sutton G."/>
            <person name="Sutton G.G."/>
            <person name="Tao W."/>
            <person name="Teichmann S."/>
            <person name="Tobari Y.N."/>
            <person name="Tomimura Y."/>
            <person name="Tsolas J.M."/>
            <person name="Valente V.L."/>
            <person name="Venter E."/>
            <person name="Venter J.C."/>
            <person name="Vicario S."/>
            <person name="Vieira F.G."/>
            <person name="Vilella A.J."/>
            <person name="Villasante A."/>
            <person name="Walenz B."/>
            <person name="Wang J."/>
            <person name="Wasserman M."/>
            <person name="Watts T."/>
            <person name="Wilson D."/>
            <person name="Wilson R.K."/>
            <person name="Wing R.A."/>
            <person name="Wolfner M.F."/>
            <person name="Wong A."/>
            <person name="Wong G.K."/>
            <person name="Wu C.I."/>
            <person name="Wu G."/>
            <person name="Yamamoto D."/>
            <person name="Yang H.P."/>
            <person name="Yang S.P."/>
            <person name="Yorke J.A."/>
            <person name="Yoshida K."/>
            <person name="Zdobnov E."/>
            <person name="Zhang P."/>
            <person name="Zhang Y."/>
            <person name="Zimin A.V."/>
            <person name="Baldwin J."/>
            <person name="Abdouelleil A."/>
            <person name="Abdulkadir J."/>
            <person name="Abebe A."/>
            <person name="Abera B."/>
            <person name="Abreu J."/>
            <person name="Acer S.C."/>
            <person name="Aftuck L."/>
            <person name="Alexander A."/>
            <person name="An P."/>
            <person name="Anderson E."/>
            <person name="Anderson S."/>
            <person name="Arachi H."/>
            <person name="Azer M."/>
            <person name="Bachantsang P."/>
            <person name="Barry A."/>
            <person name="Bayul T."/>
            <person name="Berlin A."/>
            <person name="Bessette D."/>
            <person name="Bloom T."/>
            <person name="Blye J."/>
            <person name="Boguslavskiy L."/>
            <person name="Bonnet C."/>
            <person name="Boukhgalter B."/>
            <person name="Bourzgui I."/>
            <person name="Brown A."/>
            <person name="Cahill P."/>
            <person name="Channer S."/>
            <person name="Cheshatsang Y."/>
            <person name="Chuda L."/>
            <person name="Citroen M."/>
            <person name="Collymore A."/>
            <person name="Cooke P."/>
            <person name="Costello M."/>
            <person name="D'Aco K."/>
            <person name="Daza R."/>
            <person name="De Haan G."/>
            <person name="DeGray S."/>
            <person name="DeMaso C."/>
            <person name="Dhargay N."/>
            <person name="Dooley K."/>
            <person name="Dooley E."/>
            <person name="Doricent M."/>
            <person name="Dorje P."/>
            <person name="Dorjee K."/>
            <person name="Dupes A."/>
            <person name="Elong R."/>
            <person name="Falk J."/>
            <person name="Farina A."/>
            <person name="Faro S."/>
            <person name="Ferguson D."/>
            <person name="Fisher S."/>
            <person name="Foley C.D."/>
            <person name="Franke A."/>
            <person name="Friedrich D."/>
            <person name="Gadbois L."/>
            <person name="Gearin G."/>
            <person name="Gearin C.R."/>
            <person name="Giannoukos G."/>
            <person name="Goode T."/>
            <person name="Graham J."/>
            <person name="Grandbois E."/>
            <person name="Grewal S."/>
            <person name="Gyaltsen K."/>
            <person name="Hafez N."/>
            <person name="Hagos B."/>
            <person name="Hall J."/>
            <person name="Henson C."/>
            <person name="Hollinger A."/>
            <person name="Honan T."/>
            <person name="Huard M.D."/>
            <person name="Hughes L."/>
            <person name="Hurhula B."/>
            <person name="Husby M.E."/>
            <person name="Kamat A."/>
            <person name="Kanga B."/>
            <person name="Kashin S."/>
            <person name="Khazanovich D."/>
            <person name="Kisner P."/>
            <person name="Lance K."/>
            <person name="Lara M."/>
            <person name="Lee W."/>
            <person name="Lennon N."/>
            <person name="Letendre F."/>
            <person name="LeVine R."/>
            <person name="Lipovsky A."/>
            <person name="Liu X."/>
            <person name="Liu J."/>
            <person name="Liu S."/>
            <person name="Lokyitsang T."/>
            <person name="Lokyitsang Y."/>
            <person name="Lubonja R."/>
            <person name="Lui A."/>
            <person name="MacDonald P."/>
            <person name="Magnisalis V."/>
            <person name="Maru K."/>
            <person name="Matthews C."/>
            <person name="McCusker W."/>
            <person name="McDonough S."/>
            <person name="Mehta T."/>
            <person name="Meldrim J."/>
            <person name="Meneus L."/>
            <person name="Mihai O."/>
            <person name="Mihalev A."/>
            <person name="Mihova T."/>
            <person name="Mittelman R."/>
            <person name="Mlenga V."/>
            <person name="Montmayeur A."/>
            <person name="Mulrain L."/>
            <person name="Navidi A."/>
            <person name="Naylor J."/>
            <person name="Negash T."/>
            <person name="Nguyen T."/>
            <person name="Nguyen N."/>
            <person name="Nicol R."/>
            <person name="Norbu C."/>
            <person name="Norbu N."/>
            <person name="Novod N."/>
            <person name="O'Neill B."/>
            <person name="Osman S."/>
            <person name="Markiewicz E."/>
            <person name="Oyono O.L."/>
            <person name="Patti C."/>
            <person name="Phunkhang P."/>
            <person name="Pierre F."/>
            <person name="Priest M."/>
            <person name="Raghuraman S."/>
            <person name="Rege F."/>
            <person name="Reyes R."/>
            <person name="Rise C."/>
            <person name="Rogov P."/>
            <person name="Ross K."/>
            <person name="Ryan E."/>
            <person name="Settipalli S."/>
            <person name="Shea T."/>
            <person name="Sherpa N."/>
            <person name="Shi L."/>
            <person name="Shih D."/>
            <person name="Sparrow T."/>
            <person name="Spaulding J."/>
            <person name="Stalker J."/>
            <person name="Stange-Thomann N."/>
            <person name="Stavropoulos S."/>
            <person name="Stone C."/>
            <person name="Strader C."/>
            <person name="Tesfaye S."/>
            <person name="Thomson T."/>
            <person name="Thoulutsang Y."/>
            <person name="Thoulutsang D."/>
            <person name="Topham K."/>
            <person name="Topping I."/>
            <person name="Tsamla T."/>
            <person name="Vassiliev H."/>
            <person name="Vo A."/>
            <person name="Wangchuk T."/>
            <person name="Wangdi T."/>
            <person name="Weiand M."/>
            <person name="Wilkinson J."/>
            <person name="Wilson A."/>
            <person name="Yadav S."/>
            <person name="Young G."/>
            <person name="Yu Q."/>
            <person name="Zembek L."/>
            <person name="Zhong D."/>
            <person name="Zimmer A."/>
            <person name="Zwirko Z."/>
            <person name="Jaffe D.B."/>
            <person name="Alvarez P."/>
            <person name="Brockman W."/>
            <person name="Butler J."/>
            <person name="Chin C."/>
            <person name="Gnerre S."/>
            <person name="Grabherr M."/>
            <person name="Kleber M."/>
            <person name="Mauceli E."/>
            <person name="MacCallum I."/>
        </authorList>
    </citation>
    <scope>NUCLEOTIDE SEQUENCE [LARGE SCALE GENOMIC DNA]</scope>
    <source>
        <strain evidence="4">Rob3c / Tucson 14021-0248.25</strain>
    </source>
</reference>
<dbReference type="KEGG" id="dse:6617603"/>